<comment type="function">
    <text evidence="3">Nucleoside triphosphate pyrophosphatase that hydrolyzes dTTP and UTP. May have a dual role in cell division arrest and in preventing the incorporation of modified nucleotides into cellular nucleic acids.</text>
</comment>
<keyword evidence="2 3" id="KW-0378">Hydrolase</keyword>
<comment type="subcellular location">
    <subcellularLocation>
        <location evidence="3">Cytoplasm</location>
    </subcellularLocation>
</comment>
<organism evidence="4 5">
    <name type="scientific">Olsenella absiana</name>
    <dbReference type="NCBI Taxonomy" id="3115222"/>
    <lineage>
        <taxon>Bacteria</taxon>
        <taxon>Bacillati</taxon>
        <taxon>Actinomycetota</taxon>
        <taxon>Coriobacteriia</taxon>
        <taxon>Coriobacteriales</taxon>
        <taxon>Atopobiaceae</taxon>
        <taxon>Olsenella</taxon>
    </lineage>
</organism>
<dbReference type="CDD" id="cd00555">
    <property type="entry name" value="Maf"/>
    <property type="match status" value="1"/>
</dbReference>
<feature type="site" description="Important for substrate specificity" evidence="3">
    <location>
        <position position="162"/>
    </location>
</feature>
<dbReference type="RefSeq" id="WP_330957971.1">
    <property type="nucleotide sequence ID" value="NZ_JAZGJQ010000003.1"/>
</dbReference>
<protein>
    <recommendedName>
        <fullName evidence="3">dTTP/UTP pyrophosphatase</fullName>
        <shortName evidence="3">dTTPase/UTPase</shortName>
        <ecNumber evidence="3">3.6.1.9</ecNumber>
    </recommendedName>
    <alternativeName>
        <fullName evidence="3">Nucleoside triphosphate pyrophosphatase</fullName>
    </alternativeName>
    <alternativeName>
        <fullName evidence="3">Nucleotide pyrophosphatase</fullName>
        <shortName evidence="3">Nucleotide PPase</shortName>
    </alternativeName>
</protein>
<comment type="caution">
    <text evidence="4">The sequence shown here is derived from an EMBL/GenBank/DDBJ whole genome shotgun (WGS) entry which is preliminary data.</text>
</comment>
<comment type="similarity">
    <text evidence="3">Belongs to the Maf family. YhdE subfamily.</text>
</comment>
<dbReference type="PIRSF" id="PIRSF006305">
    <property type="entry name" value="Maf"/>
    <property type="match status" value="1"/>
</dbReference>
<gene>
    <name evidence="4" type="ORF">VXJ25_04250</name>
</gene>
<dbReference type="Proteomes" id="UP001332931">
    <property type="component" value="Unassembled WGS sequence"/>
</dbReference>
<evidence type="ECO:0000313" key="5">
    <source>
        <dbReference type="Proteomes" id="UP001332931"/>
    </source>
</evidence>
<dbReference type="PANTHER" id="PTHR43213">
    <property type="entry name" value="BIFUNCTIONAL DTTP/UTP PYROPHOSPHATASE/METHYLTRANSFERASE PROTEIN-RELATED"/>
    <property type="match status" value="1"/>
</dbReference>
<comment type="caution">
    <text evidence="3">Lacks conserved residue(s) required for the propagation of feature annotation.</text>
</comment>
<keyword evidence="3" id="KW-0963">Cytoplasm</keyword>
<name>A0ABU7R9C6_9ACTN</name>
<sequence>MILASASPRRRQLLERAGFSLEVRPADIDETRRVGEAPVDLVRRLATEKAHATWSSLGDCGASEPLVAADTIVWTASGEVLGKPSDEDAAVRMLRELSGVVHHVTTGVCLMLPAPGTAVEAPVESSFTETTSVRFYPLTDEEIRAYVASGEPMDKAGAYGIQGTGGLFVAGIEGDWSNVVGLPVARLVRELDALLRSRGGAEKDLLFELLSRKPGDPSAL</sequence>
<feature type="active site" description="Proton acceptor" evidence="3">
    <location>
        <position position="70"/>
    </location>
</feature>
<dbReference type="NCBIfam" id="TIGR00172">
    <property type="entry name" value="maf"/>
    <property type="match status" value="1"/>
</dbReference>
<dbReference type="PANTHER" id="PTHR43213:SF5">
    <property type="entry name" value="BIFUNCTIONAL DTTP_UTP PYROPHOSPHATASE_METHYLTRANSFERASE PROTEIN-RELATED"/>
    <property type="match status" value="1"/>
</dbReference>
<reference evidence="4 5" key="1">
    <citation type="submission" date="2024-01" db="EMBL/GenBank/DDBJ databases">
        <title>Description of Olsenella sp. nov., isolated from pig feces.</title>
        <authorList>
            <person name="Chang Y.-H."/>
        </authorList>
    </citation>
    <scope>NUCLEOTIDE SEQUENCE [LARGE SCALE GENOMIC DNA]</scope>
    <source>
        <strain evidence="4 5">YH-ols2223</strain>
    </source>
</reference>
<keyword evidence="3" id="KW-0546">Nucleotide metabolism</keyword>
<evidence type="ECO:0000256" key="3">
    <source>
        <dbReference type="HAMAP-Rule" id="MF_00528"/>
    </source>
</evidence>
<dbReference type="GO" id="GO:0016787">
    <property type="term" value="F:hydrolase activity"/>
    <property type="evidence" value="ECO:0007669"/>
    <property type="project" value="UniProtKB-KW"/>
</dbReference>
<dbReference type="InterPro" id="IPR029001">
    <property type="entry name" value="ITPase-like_fam"/>
</dbReference>
<comment type="catalytic activity">
    <reaction evidence="3">
        <text>UTP + H2O = UMP + diphosphate + H(+)</text>
        <dbReference type="Rhea" id="RHEA:29395"/>
        <dbReference type="ChEBI" id="CHEBI:15377"/>
        <dbReference type="ChEBI" id="CHEBI:15378"/>
        <dbReference type="ChEBI" id="CHEBI:33019"/>
        <dbReference type="ChEBI" id="CHEBI:46398"/>
        <dbReference type="ChEBI" id="CHEBI:57865"/>
        <dbReference type="EC" id="3.6.1.9"/>
    </reaction>
</comment>
<dbReference type="EC" id="3.6.1.9" evidence="3"/>
<evidence type="ECO:0000256" key="1">
    <source>
        <dbReference type="ARBA" id="ARBA00001968"/>
    </source>
</evidence>
<dbReference type="Pfam" id="PF02545">
    <property type="entry name" value="Maf"/>
    <property type="match status" value="1"/>
</dbReference>
<comment type="catalytic activity">
    <reaction evidence="3">
        <text>dTTP + H2O = dTMP + diphosphate + H(+)</text>
        <dbReference type="Rhea" id="RHEA:28534"/>
        <dbReference type="ChEBI" id="CHEBI:15377"/>
        <dbReference type="ChEBI" id="CHEBI:15378"/>
        <dbReference type="ChEBI" id="CHEBI:33019"/>
        <dbReference type="ChEBI" id="CHEBI:37568"/>
        <dbReference type="ChEBI" id="CHEBI:63528"/>
        <dbReference type="EC" id="3.6.1.9"/>
    </reaction>
</comment>
<evidence type="ECO:0000313" key="4">
    <source>
        <dbReference type="EMBL" id="MEE6147206.1"/>
    </source>
</evidence>
<dbReference type="InterPro" id="IPR003697">
    <property type="entry name" value="Maf-like"/>
</dbReference>
<accession>A0ABU7R9C6</accession>
<dbReference type="HAMAP" id="MF_00528">
    <property type="entry name" value="Maf"/>
    <property type="match status" value="1"/>
</dbReference>
<evidence type="ECO:0000256" key="2">
    <source>
        <dbReference type="ARBA" id="ARBA00022801"/>
    </source>
</evidence>
<proteinExistence type="inferred from homology"/>
<comment type="cofactor">
    <cofactor evidence="1 3">
        <name>a divalent metal cation</name>
        <dbReference type="ChEBI" id="CHEBI:60240"/>
    </cofactor>
</comment>
<feature type="site" description="Important for substrate specificity" evidence="3">
    <location>
        <position position="9"/>
    </location>
</feature>
<keyword evidence="5" id="KW-1185">Reference proteome</keyword>
<dbReference type="Gene3D" id="3.90.950.10">
    <property type="match status" value="1"/>
</dbReference>
<feature type="site" description="Important for substrate specificity" evidence="3">
    <location>
        <position position="71"/>
    </location>
</feature>
<dbReference type="SUPFAM" id="SSF52972">
    <property type="entry name" value="ITPase-like"/>
    <property type="match status" value="1"/>
</dbReference>
<dbReference type="EMBL" id="JAZGJQ010000003">
    <property type="protein sequence ID" value="MEE6147206.1"/>
    <property type="molecule type" value="Genomic_DNA"/>
</dbReference>